<dbReference type="KEGG" id="cvn:111134257"/>
<gene>
    <name evidence="2" type="primary">LOC111134257</name>
</gene>
<accession>A0A8B8EGM3</accession>
<evidence type="ECO:0000313" key="2">
    <source>
        <dbReference type="RefSeq" id="XP_022338854.1"/>
    </source>
</evidence>
<keyword evidence="1" id="KW-1185">Reference proteome</keyword>
<evidence type="ECO:0000313" key="1">
    <source>
        <dbReference type="Proteomes" id="UP000694844"/>
    </source>
</evidence>
<name>A0A8B8EGM3_CRAVI</name>
<dbReference type="Proteomes" id="UP000694844">
    <property type="component" value="Chromosome 5"/>
</dbReference>
<reference evidence="2" key="1">
    <citation type="submission" date="2025-08" db="UniProtKB">
        <authorList>
            <consortium name="RefSeq"/>
        </authorList>
    </citation>
    <scope>IDENTIFICATION</scope>
    <source>
        <tissue evidence="2">Whole sample</tissue>
    </source>
</reference>
<dbReference type="RefSeq" id="XP_022338854.1">
    <property type="nucleotide sequence ID" value="XM_022483146.1"/>
</dbReference>
<sequence>MSSVGSARTRHHHFGGILFGSNESHVQLWSACDKTGNLKGIGLFNAADGWGGPGFLNSKSGFISAYAWDLQEHQTSYFTQDLSVDQVEGEGYLIDIAENLTTYTHTNVKLEVLEGENKNFRFDGIGSVMKEEAPFGGLVYGYNDSTVAIWIPHSDKRTKNTAAVFMLGESWGWGFKSQMTNNIKIIITIRNVMVPMCGIEEDVIATYEISSLNKYIHNNWLFKVGDEITMVANLDTIL</sequence>
<dbReference type="GeneID" id="111134257"/>
<protein>
    <submittedName>
        <fullName evidence="2">Uncharacterized protein LOC111134257</fullName>
    </submittedName>
</protein>
<dbReference type="OrthoDB" id="6127264at2759"/>
<dbReference type="AlphaFoldDB" id="A0A8B8EGM3"/>
<proteinExistence type="predicted"/>
<organism evidence="1 2">
    <name type="scientific">Crassostrea virginica</name>
    <name type="common">Eastern oyster</name>
    <dbReference type="NCBI Taxonomy" id="6565"/>
    <lineage>
        <taxon>Eukaryota</taxon>
        <taxon>Metazoa</taxon>
        <taxon>Spiralia</taxon>
        <taxon>Lophotrochozoa</taxon>
        <taxon>Mollusca</taxon>
        <taxon>Bivalvia</taxon>
        <taxon>Autobranchia</taxon>
        <taxon>Pteriomorphia</taxon>
        <taxon>Ostreida</taxon>
        <taxon>Ostreoidea</taxon>
        <taxon>Ostreidae</taxon>
        <taxon>Crassostrea</taxon>
    </lineage>
</organism>